<dbReference type="EMBL" id="JAHUTI010000003">
    <property type="protein sequence ID" value="MED6231392.1"/>
    <property type="molecule type" value="Genomic_DNA"/>
</dbReference>
<accession>A0ABU7A073</accession>
<comment type="caution">
    <text evidence="1">The sequence shown here is derived from an EMBL/GenBank/DDBJ whole genome shotgun (WGS) entry which is preliminary data.</text>
</comment>
<reference evidence="1 2" key="1">
    <citation type="submission" date="2021-07" db="EMBL/GenBank/DDBJ databases">
        <authorList>
            <person name="Palmer J.M."/>
        </authorList>
    </citation>
    <scope>NUCLEOTIDE SEQUENCE [LARGE SCALE GENOMIC DNA]</scope>
    <source>
        <strain evidence="1 2">AT_MEX2019</strain>
        <tissue evidence="1">Muscle</tissue>
    </source>
</reference>
<proteinExistence type="predicted"/>
<dbReference type="Proteomes" id="UP001345963">
    <property type="component" value="Unassembled WGS sequence"/>
</dbReference>
<keyword evidence="2" id="KW-1185">Reference proteome</keyword>
<evidence type="ECO:0008006" key="3">
    <source>
        <dbReference type="Google" id="ProtNLM"/>
    </source>
</evidence>
<evidence type="ECO:0000313" key="2">
    <source>
        <dbReference type="Proteomes" id="UP001345963"/>
    </source>
</evidence>
<name>A0ABU7A073_9TELE</name>
<evidence type="ECO:0000313" key="1">
    <source>
        <dbReference type="EMBL" id="MED6231392.1"/>
    </source>
</evidence>
<protein>
    <recommendedName>
        <fullName evidence="3">Secreted protein</fullName>
    </recommendedName>
</protein>
<sequence length="100" mass="11954">MFCCWLQRPTRVHTHFSRCWITEIRGFALFLRAMFQLYCRRQYYANHFTKDCFENSHQYTSGFAERLRLKKNSVPTVRGKSADDTNMRLLLFCSSAQAEL</sequence>
<gene>
    <name evidence="1" type="ORF">ATANTOWER_009079</name>
</gene>
<organism evidence="1 2">
    <name type="scientific">Ataeniobius toweri</name>
    <dbReference type="NCBI Taxonomy" id="208326"/>
    <lineage>
        <taxon>Eukaryota</taxon>
        <taxon>Metazoa</taxon>
        <taxon>Chordata</taxon>
        <taxon>Craniata</taxon>
        <taxon>Vertebrata</taxon>
        <taxon>Euteleostomi</taxon>
        <taxon>Actinopterygii</taxon>
        <taxon>Neopterygii</taxon>
        <taxon>Teleostei</taxon>
        <taxon>Neoteleostei</taxon>
        <taxon>Acanthomorphata</taxon>
        <taxon>Ovalentaria</taxon>
        <taxon>Atherinomorphae</taxon>
        <taxon>Cyprinodontiformes</taxon>
        <taxon>Goodeidae</taxon>
        <taxon>Ataeniobius</taxon>
    </lineage>
</organism>